<gene>
    <name evidence="2" type="ORF">Sviol_45990</name>
</gene>
<dbReference type="RefSeq" id="WP_189971630.1">
    <property type="nucleotide sequence ID" value="NZ_BMUA01000051.1"/>
</dbReference>
<evidence type="ECO:0000256" key="1">
    <source>
        <dbReference type="SAM" id="MobiDB-lite"/>
    </source>
</evidence>
<evidence type="ECO:0000313" key="3">
    <source>
        <dbReference type="Proteomes" id="UP001050808"/>
    </source>
</evidence>
<accession>A0ABQ3QSC8</accession>
<sequence length="81" mass="8160">MSRSVSGRRYLAAQQGLLRATRCAAPAVRAAPAPEPTAAVVQRQTASARALRLSAAAQPALGGHSSAGGPVYARYNGATTA</sequence>
<dbReference type="EMBL" id="BNDY01000017">
    <property type="protein sequence ID" value="GHI40191.1"/>
    <property type="molecule type" value="Genomic_DNA"/>
</dbReference>
<keyword evidence="3" id="KW-1185">Reference proteome</keyword>
<proteinExistence type="predicted"/>
<dbReference type="Proteomes" id="UP001050808">
    <property type="component" value="Unassembled WGS sequence"/>
</dbReference>
<evidence type="ECO:0000313" key="2">
    <source>
        <dbReference type="EMBL" id="GHI40191.1"/>
    </source>
</evidence>
<comment type="caution">
    <text evidence="2">The sequence shown here is derived from an EMBL/GenBank/DDBJ whole genome shotgun (WGS) entry which is preliminary data.</text>
</comment>
<organism evidence="2 3">
    <name type="scientific">Streptomyces violascens</name>
    <dbReference type="NCBI Taxonomy" id="67381"/>
    <lineage>
        <taxon>Bacteria</taxon>
        <taxon>Bacillati</taxon>
        <taxon>Actinomycetota</taxon>
        <taxon>Actinomycetes</taxon>
        <taxon>Kitasatosporales</taxon>
        <taxon>Streptomycetaceae</taxon>
        <taxon>Streptomyces</taxon>
    </lineage>
</organism>
<name>A0ABQ3QSC8_9ACTN</name>
<feature type="region of interest" description="Disordered" evidence="1">
    <location>
        <begin position="58"/>
        <end position="81"/>
    </location>
</feature>
<reference evidence="2" key="1">
    <citation type="submission" date="2024-05" db="EMBL/GenBank/DDBJ databases">
        <title>Whole genome shotgun sequence of Streptomyces violascens NBRC 12920.</title>
        <authorList>
            <person name="Komaki H."/>
            <person name="Tamura T."/>
        </authorList>
    </citation>
    <scope>NUCLEOTIDE SEQUENCE</scope>
    <source>
        <strain evidence="2">NBRC 12920</strain>
    </source>
</reference>
<protein>
    <submittedName>
        <fullName evidence="2">Uncharacterized protein</fullName>
    </submittedName>
</protein>